<name>A0ABM1BLI5_LIMPO</name>
<keyword evidence="6 13" id="KW-0130">Cell adhesion</keyword>
<dbReference type="SUPFAM" id="SSF69318">
    <property type="entry name" value="Integrin alpha N-terminal domain"/>
    <property type="match status" value="1"/>
</dbReference>
<feature type="repeat" description="FG-GAP" evidence="12">
    <location>
        <begin position="355"/>
        <end position="413"/>
    </location>
</feature>
<dbReference type="SUPFAM" id="SSF69179">
    <property type="entry name" value="Integrin domains"/>
    <property type="match status" value="2"/>
</dbReference>
<evidence type="ECO:0000259" key="14">
    <source>
        <dbReference type="Pfam" id="PF08441"/>
    </source>
</evidence>
<feature type="repeat" description="FG-GAP" evidence="12">
    <location>
        <begin position="289"/>
        <end position="354"/>
    </location>
</feature>
<evidence type="ECO:0000256" key="7">
    <source>
        <dbReference type="ARBA" id="ARBA00022989"/>
    </source>
</evidence>
<dbReference type="InterPro" id="IPR013649">
    <property type="entry name" value="Integrin_alpha_Ig-like_1"/>
</dbReference>
<dbReference type="Pfam" id="PF01839">
    <property type="entry name" value="FG-GAP"/>
    <property type="match status" value="2"/>
</dbReference>
<feature type="domain" description="Integrin alpha first immunoglubulin-like" evidence="14">
    <location>
        <begin position="466"/>
        <end position="617"/>
    </location>
</feature>
<dbReference type="Pfam" id="PF08441">
    <property type="entry name" value="Integrin_A_Ig_1"/>
    <property type="match status" value="1"/>
</dbReference>
<keyword evidence="11" id="KW-0325">Glycoprotein</keyword>
<evidence type="ECO:0000256" key="5">
    <source>
        <dbReference type="ARBA" id="ARBA00022737"/>
    </source>
</evidence>
<evidence type="ECO:0000256" key="2">
    <source>
        <dbReference type="ARBA" id="ARBA00008054"/>
    </source>
</evidence>
<dbReference type="InterPro" id="IPR013517">
    <property type="entry name" value="FG-GAP"/>
</dbReference>
<feature type="domain" description="Integrin alpha second immunoglobulin-like" evidence="15">
    <location>
        <begin position="618"/>
        <end position="740"/>
    </location>
</feature>
<dbReference type="InterPro" id="IPR048285">
    <property type="entry name" value="Integrin_alpha_Ig-like_2"/>
</dbReference>
<comment type="similarity">
    <text evidence="2 13">Belongs to the integrin alpha chain family.</text>
</comment>
<keyword evidence="16" id="KW-1185">Reference proteome</keyword>
<dbReference type="PROSITE" id="PS51470">
    <property type="entry name" value="FG_GAP"/>
    <property type="match status" value="6"/>
</dbReference>
<dbReference type="Gene3D" id="2.60.40.1510">
    <property type="entry name" value="ntegrin, alpha v. Chain A, domain 3"/>
    <property type="match status" value="1"/>
</dbReference>
<evidence type="ECO:0000313" key="16">
    <source>
        <dbReference type="Proteomes" id="UP000694941"/>
    </source>
</evidence>
<feature type="repeat" description="FG-GAP" evidence="12">
    <location>
        <begin position="40"/>
        <end position="101"/>
    </location>
</feature>
<evidence type="ECO:0000259" key="15">
    <source>
        <dbReference type="Pfam" id="PF20805"/>
    </source>
</evidence>
<dbReference type="PANTHER" id="PTHR23220:SF133">
    <property type="entry name" value="INTEGRIN ALPHA-PS2"/>
    <property type="match status" value="1"/>
</dbReference>
<evidence type="ECO:0000256" key="8">
    <source>
        <dbReference type="ARBA" id="ARBA00023037"/>
    </source>
</evidence>
<protein>
    <submittedName>
        <fullName evidence="17">Integrin alpha-PS2-like</fullName>
    </submittedName>
</protein>
<dbReference type="PANTHER" id="PTHR23220">
    <property type="entry name" value="INTEGRIN ALPHA"/>
    <property type="match status" value="1"/>
</dbReference>
<dbReference type="InterPro" id="IPR013519">
    <property type="entry name" value="Int_alpha_beta-p"/>
</dbReference>
<keyword evidence="8 13" id="KW-0401">Integrin</keyword>
<evidence type="ECO:0000256" key="1">
    <source>
        <dbReference type="ARBA" id="ARBA00004479"/>
    </source>
</evidence>
<proteinExistence type="inferred from homology"/>
<dbReference type="Gene3D" id="2.130.10.130">
    <property type="entry name" value="Integrin alpha, N-terminal"/>
    <property type="match status" value="1"/>
</dbReference>
<keyword evidence="10 13" id="KW-0675">Receptor</keyword>
<dbReference type="InterPro" id="IPR028994">
    <property type="entry name" value="Integrin_alpha_N"/>
</dbReference>
<dbReference type="Gene3D" id="2.60.40.1460">
    <property type="entry name" value="Integrin domains. Chain A, domain 2"/>
    <property type="match status" value="1"/>
</dbReference>
<dbReference type="GeneID" id="106468534"/>
<accession>A0ABM1BLI5</accession>
<organism evidence="16 17">
    <name type="scientific">Limulus polyphemus</name>
    <name type="common">Atlantic horseshoe crab</name>
    <dbReference type="NCBI Taxonomy" id="6850"/>
    <lineage>
        <taxon>Eukaryota</taxon>
        <taxon>Metazoa</taxon>
        <taxon>Ecdysozoa</taxon>
        <taxon>Arthropoda</taxon>
        <taxon>Chelicerata</taxon>
        <taxon>Merostomata</taxon>
        <taxon>Xiphosura</taxon>
        <taxon>Limulidae</taxon>
        <taxon>Limulus</taxon>
    </lineage>
</organism>
<keyword evidence="4" id="KW-0732">Signal</keyword>
<keyword evidence="5" id="KW-0677">Repeat</keyword>
<evidence type="ECO:0000313" key="17">
    <source>
        <dbReference type="RefSeq" id="XP_013784420.2"/>
    </source>
</evidence>
<feature type="repeat" description="FG-GAP" evidence="12">
    <location>
        <begin position="116"/>
        <end position="178"/>
    </location>
</feature>
<evidence type="ECO:0000256" key="13">
    <source>
        <dbReference type="RuleBase" id="RU003762"/>
    </source>
</evidence>
<evidence type="ECO:0000256" key="12">
    <source>
        <dbReference type="PROSITE-ProRule" id="PRU00803"/>
    </source>
</evidence>
<feature type="repeat" description="FG-GAP" evidence="12">
    <location>
        <begin position="237"/>
        <end position="288"/>
    </location>
</feature>
<dbReference type="InterPro" id="IPR032695">
    <property type="entry name" value="Integrin_dom_sf"/>
</dbReference>
<feature type="repeat" description="FG-GAP" evidence="12">
    <location>
        <begin position="418"/>
        <end position="481"/>
    </location>
</feature>
<dbReference type="PRINTS" id="PR01185">
    <property type="entry name" value="INTEGRINA"/>
</dbReference>
<keyword evidence="9" id="KW-0472">Membrane</keyword>
<dbReference type="InterPro" id="IPR000413">
    <property type="entry name" value="Integrin_alpha"/>
</dbReference>
<evidence type="ECO:0000256" key="6">
    <source>
        <dbReference type="ARBA" id="ARBA00022889"/>
    </source>
</evidence>
<evidence type="ECO:0000256" key="11">
    <source>
        <dbReference type="ARBA" id="ARBA00023180"/>
    </source>
</evidence>
<dbReference type="RefSeq" id="XP_013784420.2">
    <property type="nucleotide sequence ID" value="XM_013928966.2"/>
</dbReference>
<evidence type="ECO:0000256" key="9">
    <source>
        <dbReference type="ARBA" id="ARBA00023136"/>
    </source>
</evidence>
<dbReference type="SMART" id="SM00191">
    <property type="entry name" value="Int_alpha"/>
    <property type="match status" value="5"/>
</dbReference>
<evidence type="ECO:0000256" key="3">
    <source>
        <dbReference type="ARBA" id="ARBA00022692"/>
    </source>
</evidence>
<keyword evidence="3" id="KW-0812">Transmembrane</keyword>
<evidence type="ECO:0000256" key="4">
    <source>
        <dbReference type="ARBA" id="ARBA00022729"/>
    </source>
</evidence>
<dbReference type="Proteomes" id="UP000694941">
    <property type="component" value="Unplaced"/>
</dbReference>
<keyword evidence="7" id="KW-1133">Transmembrane helix</keyword>
<comment type="subcellular location">
    <subcellularLocation>
        <location evidence="1 13">Membrane</location>
        <topology evidence="1 13">Single-pass type I membrane protein</topology>
    </subcellularLocation>
</comment>
<dbReference type="Pfam" id="PF20805">
    <property type="entry name" value="Integrin_A_Ig_2"/>
    <property type="match status" value="1"/>
</dbReference>
<sequence length="741" mass="82483">MFRVTSRKFGITSFHGASLLIITAFLLTLVKWTVAFNIDLATVLIHHASSNTHFGFSVSLHRTQGKSWLLIGSPTAKTTQPTVTKGGAVYKCGVDKSNNCHQITFDISGSGEIITENKREHTENKSHQWFGATVYSAGENGPVVACAPRYVYFSNSLRRRDPVGTCWTARSSLSGFKEYSPCRTSAWGYHRQGSCQAGLSAVISKNGRWLYIGAVGSWYWQGQVFSQDLLAKQYLYSTSEAPQSEDDSYLGYSAAVGEFTGDGELDLAVGMPRGHELNGKVLLFTTILKSIQNLTGEQLGAYFGYALCVADVNGDRLDDVIVGAPLHSDFTAKSRSYEEGRVYIFFQTAEHQMRNRSYLDGVYAKGRFGMALSSLGDIDRDGYQDFAVGAPYAGEKERGIVYIFHGSRNGMKSTKPSQIIRAEDIGDPGLSTFGFSLSGGMDMDENHYPDLLVGAYESNRAIFFRSRPVVNLFVNLMIDPNSINLDEQICSLSDGTGVSCVVVSVCLRYNGTGVPSELHVLFKTRLDIGLEQSPRVFFLDREKINHSYYQVSLRKGSVFCKSVYAYIQEQVRDKLTPIIIEVATELRDLEPSRKILKPILNETLPRILMKQVNIQKNCGKDNMCIPDLTVEVKANMDEYLIGSRKKLELTVNITNHGEDAFEAMLYLETPQDFNYVNINKTSASMTISCFPYLHTPEVNNIVCDIGNPFPAGHELIFSVILKPAKMASRIPHFHFKMKVNR</sequence>
<reference evidence="17" key="1">
    <citation type="submission" date="2025-08" db="UniProtKB">
        <authorList>
            <consortium name="RefSeq"/>
        </authorList>
    </citation>
    <scope>IDENTIFICATION</scope>
    <source>
        <tissue evidence="17">Muscle</tissue>
    </source>
</reference>
<evidence type="ECO:0000256" key="10">
    <source>
        <dbReference type="ARBA" id="ARBA00023170"/>
    </source>
</evidence>
<gene>
    <name evidence="17" type="primary">LOC106468534</name>
</gene>